<organism evidence="2 3">
    <name type="scientific">Favolaschia claudopus</name>
    <dbReference type="NCBI Taxonomy" id="2862362"/>
    <lineage>
        <taxon>Eukaryota</taxon>
        <taxon>Fungi</taxon>
        <taxon>Dikarya</taxon>
        <taxon>Basidiomycota</taxon>
        <taxon>Agaricomycotina</taxon>
        <taxon>Agaricomycetes</taxon>
        <taxon>Agaricomycetidae</taxon>
        <taxon>Agaricales</taxon>
        <taxon>Marasmiineae</taxon>
        <taxon>Mycenaceae</taxon>
        <taxon>Favolaschia</taxon>
    </lineage>
</organism>
<comment type="caution">
    <text evidence="2">The sequence shown here is derived from an EMBL/GenBank/DDBJ whole genome shotgun (WGS) entry which is preliminary data.</text>
</comment>
<reference evidence="2 3" key="1">
    <citation type="journal article" date="2024" name="J Genomics">
        <title>Draft genome sequencing and assembly of Favolaschia claudopus CIRM-BRFM 2984 isolated from oak limbs.</title>
        <authorList>
            <person name="Navarro D."/>
            <person name="Drula E."/>
            <person name="Chaduli D."/>
            <person name="Cazenave R."/>
            <person name="Ahrendt S."/>
            <person name="Wang J."/>
            <person name="Lipzen A."/>
            <person name="Daum C."/>
            <person name="Barry K."/>
            <person name="Grigoriev I.V."/>
            <person name="Favel A."/>
            <person name="Rosso M.N."/>
            <person name="Martin F."/>
        </authorList>
    </citation>
    <scope>NUCLEOTIDE SEQUENCE [LARGE SCALE GENOMIC DNA]</scope>
    <source>
        <strain evidence="2 3">CIRM-BRFM 2984</strain>
    </source>
</reference>
<accession>A0AAV9ZU14</accession>
<evidence type="ECO:0000313" key="2">
    <source>
        <dbReference type="EMBL" id="KAK6992246.1"/>
    </source>
</evidence>
<dbReference type="InterPro" id="IPR038765">
    <property type="entry name" value="Papain-like_cys_pep_sf"/>
</dbReference>
<dbReference type="EMBL" id="JAWWNJ010000112">
    <property type="protein sequence ID" value="KAK6992246.1"/>
    <property type="molecule type" value="Genomic_DNA"/>
</dbReference>
<proteinExistence type="predicted"/>
<evidence type="ECO:0008006" key="4">
    <source>
        <dbReference type="Google" id="ProtNLM"/>
    </source>
</evidence>
<evidence type="ECO:0000313" key="3">
    <source>
        <dbReference type="Proteomes" id="UP001362999"/>
    </source>
</evidence>
<protein>
    <recommendedName>
        <fullName evidence="4">Ubiquitin-like protease family profile domain-containing protein</fullName>
    </recommendedName>
</protein>
<dbReference type="Gene3D" id="3.40.395.10">
    <property type="entry name" value="Adenoviral Proteinase, Chain A"/>
    <property type="match status" value="1"/>
</dbReference>
<sequence length="888" mass="98555">MAKRGVFCVTLAKIRELAPVCAVRTACGDELQYWFGDDLKRYGLETLQGTEGRSWKDYGMKLRITDLWFGIRVGMPAGGSDEAVCLFVPKTALWIRASVPSGSSCGETSRKVALAGPLSRQFIIMYMRYFLAVGRGLLEGQVATVRENDIIDLTQEETYHCIYNEPRYSSFEGYNVAPRIDCSGGFGGLELKSIRQLLVDGEQFEVVSPNSRRRPYYPGSHPMAPVPPSLRFDGHLGPGDPTVSPQYYDARRPWLPMIPAKRLGSVQADITQVWEAVPDENLEDVPSEADDDYIGLWVNSDIPGPRLLLYLSARVPVFFIRPTLHARVPPSLPISYITGTDLEPVFEHEKTVGYEFQALRFDAQVISFPSIPECRTNTYFVDFLCDARNQELPIAKTPHCLLVKDIKRLLPGRFLNDRIIQFALEGFPAVKSWAHPDLQKKRFLILPIHDSQDNIGIWLSLGYLKDILKASGVCPTNSLGQERQNELKKIEAYIKFLAEKQKYKFPVSAGTQLLVPRQSNNYDCGIHLLHYAREFLWRPQSIIRSIIANKYPSTWNAESEAARYALQTHLLPATYDYFVRNVNTLTNIKATPIEVGSDAESDVVEIVGREETQIKDSPYDSDIEIVERSTETSADTAPRGSQLEAEAVEFLSALLSHSRHTAAMDPSYDSHIEIVETSLETPADTAPGGKPSRSAPPGLMEDTPTSATVPVPTPVEPGIINSTAAGLVEGSPIDCLDGASGALKPVVSSAAMHGHHRACARLSDGCRQVGDGVFTEVEGLWETSLLDDVDVEDILQDRKGAGYDDFEMADMRDETGSAIGCPSEVDKSREVILPHRVMGSHSKRARLGPMYVPPSTSWWYISNTSACGKCRTTGTSQKEKNWKAERVQ</sequence>
<name>A0AAV9ZU14_9AGAR</name>
<gene>
    <name evidence="2" type="ORF">R3P38DRAFT_2803062</name>
</gene>
<dbReference type="SUPFAM" id="SSF54001">
    <property type="entry name" value="Cysteine proteinases"/>
    <property type="match status" value="1"/>
</dbReference>
<keyword evidence="3" id="KW-1185">Reference proteome</keyword>
<dbReference type="AlphaFoldDB" id="A0AAV9ZU14"/>
<feature type="region of interest" description="Disordered" evidence="1">
    <location>
        <begin position="679"/>
        <end position="707"/>
    </location>
</feature>
<dbReference type="Proteomes" id="UP001362999">
    <property type="component" value="Unassembled WGS sequence"/>
</dbReference>
<evidence type="ECO:0000256" key="1">
    <source>
        <dbReference type="SAM" id="MobiDB-lite"/>
    </source>
</evidence>